<feature type="region of interest" description="Disordered" evidence="1">
    <location>
        <begin position="161"/>
        <end position="184"/>
    </location>
</feature>
<evidence type="ECO:0000256" key="1">
    <source>
        <dbReference type="SAM" id="MobiDB-lite"/>
    </source>
</evidence>
<dbReference type="RefSeq" id="WP_179462827.1">
    <property type="nucleotide sequence ID" value="NZ_JACBZX010000001.1"/>
</dbReference>
<reference evidence="3 4" key="1">
    <citation type="submission" date="2020-07" db="EMBL/GenBank/DDBJ databases">
        <title>Sequencing the genomes of 1000 actinobacteria strains.</title>
        <authorList>
            <person name="Klenk H.-P."/>
        </authorList>
    </citation>
    <scope>NUCLEOTIDE SEQUENCE [LARGE SCALE GENOMIC DNA]</scope>
    <source>
        <strain evidence="3 4">DSM 24723</strain>
    </source>
</reference>
<gene>
    <name evidence="3" type="ORF">BJY28_001932</name>
</gene>
<keyword evidence="4" id="KW-1185">Reference proteome</keyword>
<evidence type="ECO:0000259" key="2">
    <source>
        <dbReference type="Pfam" id="PF22551"/>
    </source>
</evidence>
<feature type="compositionally biased region" description="Polar residues" evidence="1">
    <location>
        <begin position="1"/>
        <end position="12"/>
    </location>
</feature>
<organism evidence="3 4">
    <name type="scientific">Janibacter alkaliphilus</name>
    <dbReference type="NCBI Taxonomy" id="1069963"/>
    <lineage>
        <taxon>Bacteria</taxon>
        <taxon>Bacillati</taxon>
        <taxon>Actinomycetota</taxon>
        <taxon>Actinomycetes</taxon>
        <taxon>Micrococcales</taxon>
        <taxon>Intrasporangiaceae</taxon>
        <taxon>Janibacter</taxon>
    </lineage>
</organism>
<feature type="domain" description="TY-Chap central" evidence="2">
    <location>
        <begin position="28"/>
        <end position="118"/>
    </location>
</feature>
<evidence type="ECO:0000313" key="3">
    <source>
        <dbReference type="EMBL" id="NYG37463.1"/>
    </source>
</evidence>
<dbReference type="EMBL" id="JACBZX010000001">
    <property type="protein sequence ID" value="NYG37463.1"/>
    <property type="molecule type" value="Genomic_DNA"/>
</dbReference>
<proteinExistence type="predicted"/>
<feature type="compositionally biased region" description="Low complexity" evidence="1">
    <location>
        <begin position="167"/>
        <end position="177"/>
    </location>
</feature>
<comment type="caution">
    <text evidence="3">The sequence shown here is derived from an EMBL/GenBank/DDBJ whole genome shotgun (WGS) entry which is preliminary data.</text>
</comment>
<dbReference type="Pfam" id="PF22551">
    <property type="entry name" value="TY-Chap1"/>
    <property type="match status" value="1"/>
</dbReference>
<evidence type="ECO:0000313" key="4">
    <source>
        <dbReference type="Proteomes" id="UP000592181"/>
    </source>
</evidence>
<dbReference type="AlphaFoldDB" id="A0A852X9P3"/>
<dbReference type="InterPro" id="IPR054343">
    <property type="entry name" value="TY-Chap_M"/>
</dbReference>
<name>A0A852X9P3_9MICO</name>
<dbReference type="Proteomes" id="UP000592181">
    <property type="component" value="Unassembled WGS sequence"/>
</dbReference>
<protein>
    <recommendedName>
        <fullName evidence="2">TY-Chap central domain-containing protein</fullName>
    </recommendedName>
</protein>
<accession>A0A852X9P3</accession>
<feature type="region of interest" description="Disordered" evidence="1">
    <location>
        <begin position="1"/>
        <end position="27"/>
    </location>
</feature>
<sequence>MSDPTSLPNFSPQPGEGDGAEPPAEAPLKQRVKDALVELGLEASIDTDGDVSFTFEGQQLFVRCADDESNVLRVFGQWALEDPVPTDETERLRVCNDLNVAFNLVKAAVANDTLLVTSEHILPRGADVRGLLGLSVPLVLQGVQLWHQRATGQDLAEAVEEARAADDAAQGGAADGQNGQGPGA</sequence>